<dbReference type="EMBL" id="SDJQ01000001">
    <property type="protein sequence ID" value="RXR36605.1"/>
    <property type="molecule type" value="Genomic_DNA"/>
</dbReference>
<dbReference type="OrthoDB" id="9810005at2"/>
<dbReference type="PANTHER" id="PTHR46124:SF2">
    <property type="entry name" value="D-AMINOACYL-TRNA DEACYLASE"/>
    <property type="match status" value="1"/>
</dbReference>
<proteinExistence type="predicted"/>
<gene>
    <name evidence="1" type="ORF">EQW73_07015</name>
    <name evidence="2" type="ORF">EQW78_00070</name>
</gene>
<accession>A0A4V1N5R4</accession>
<sequence length="262" mass="28345">MAPQLPPLDLHAHISAKTGAADLERLGAVVFAATRSLDEYESVRGRRDQVTIWGVGCHPGVVQAQQGFDIGRFASLLASTAFVSEIGVDRRSKVPLEEQERVFASILSTLQGTPRIASIHSSGAPGRVLDALERTPIRGAVLHWWRGDEAQTRRAVELGCWFSINAAGVKYPADVALIQLERIITETDHPSGDRTSAAPRQPGAVDDVEKALAEVYKIDARAVRGKVWTNLVGLVDETDVVGLLPAAVQRMIAFARTNGVMR</sequence>
<dbReference type="AlphaFoldDB" id="A0A4V1N5R4"/>
<dbReference type="Pfam" id="PF01026">
    <property type="entry name" value="TatD_DNase"/>
    <property type="match status" value="1"/>
</dbReference>
<evidence type="ECO:0000313" key="2">
    <source>
        <dbReference type="EMBL" id="RXR36605.1"/>
    </source>
</evidence>
<comment type="caution">
    <text evidence="2">The sequence shown here is derived from an EMBL/GenBank/DDBJ whole genome shotgun (WGS) entry which is preliminary data.</text>
</comment>
<organism evidence="2 3">
    <name type="scientific">Oerskovia turbata</name>
    <dbReference type="NCBI Taxonomy" id="1713"/>
    <lineage>
        <taxon>Bacteria</taxon>
        <taxon>Bacillati</taxon>
        <taxon>Actinomycetota</taxon>
        <taxon>Actinomycetes</taxon>
        <taxon>Micrococcales</taxon>
        <taxon>Cellulomonadaceae</taxon>
        <taxon>Oerskovia</taxon>
    </lineage>
</organism>
<dbReference type="PANTHER" id="PTHR46124">
    <property type="entry name" value="D-AMINOACYL-TRNA DEACYLASE"/>
    <property type="match status" value="1"/>
</dbReference>
<dbReference type="Proteomes" id="UP000290517">
    <property type="component" value="Unassembled WGS sequence"/>
</dbReference>
<dbReference type="EMBL" id="SDJR01000004">
    <property type="protein sequence ID" value="RXR26103.1"/>
    <property type="molecule type" value="Genomic_DNA"/>
</dbReference>
<evidence type="ECO:0000313" key="3">
    <source>
        <dbReference type="Proteomes" id="UP000289805"/>
    </source>
</evidence>
<dbReference type="Gene3D" id="3.20.20.140">
    <property type="entry name" value="Metal-dependent hydrolases"/>
    <property type="match status" value="1"/>
</dbReference>
<dbReference type="InterPro" id="IPR001130">
    <property type="entry name" value="TatD-like"/>
</dbReference>
<dbReference type="SUPFAM" id="SSF51556">
    <property type="entry name" value="Metallo-dependent hydrolases"/>
    <property type="match status" value="1"/>
</dbReference>
<reference evidence="3 4" key="1">
    <citation type="submission" date="2019-01" db="EMBL/GenBank/DDBJ databases">
        <title>Oerskovia turbata Genome sequencing and assembly.</title>
        <authorList>
            <person name="Dou T."/>
        </authorList>
    </citation>
    <scope>NUCLEOTIDE SEQUENCE [LARGE SCALE GENOMIC DNA]</scope>
    <source>
        <strain evidence="2 3">JCM12123</strain>
        <strain evidence="1 4">JCM3160</strain>
    </source>
</reference>
<evidence type="ECO:0000313" key="4">
    <source>
        <dbReference type="Proteomes" id="UP000290517"/>
    </source>
</evidence>
<dbReference type="STRING" id="1713.GCA_000718325_02190"/>
<name>A0A4V1N5R4_9CELL</name>
<protein>
    <submittedName>
        <fullName evidence="2">TatD family deoxyribonuclease</fullName>
    </submittedName>
</protein>
<keyword evidence="4" id="KW-1185">Reference proteome</keyword>
<dbReference type="GO" id="GO:0016788">
    <property type="term" value="F:hydrolase activity, acting on ester bonds"/>
    <property type="evidence" value="ECO:0007669"/>
    <property type="project" value="InterPro"/>
</dbReference>
<evidence type="ECO:0000313" key="1">
    <source>
        <dbReference type="EMBL" id="RXR26103.1"/>
    </source>
</evidence>
<dbReference type="Proteomes" id="UP000289805">
    <property type="component" value="Unassembled WGS sequence"/>
</dbReference>
<dbReference type="InterPro" id="IPR032466">
    <property type="entry name" value="Metal_Hydrolase"/>
</dbReference>